<reference evidence="3 4" key="1">
    <citation type="journal article" date="2011" name="J. Bacteriol.">
        <title>Genome sequence of Chthoniobacter flavus Ellin428, an aerobic heterotrophic soil bacterium.</title>
        <authorList>
            <person name="Kant R."/>
            <person name="van Passel M.W."/>
            <person name="Palva A."/>
            <person name="Lucas S."/>
            <person name="Lapidus A."/>
            <person name="Glavina Del Rio T."/>
            <person name="Dalin E."/>
            <person name="Tice H."/>
            <person name="Bruce D."/>
            <person name="Goodwin L."/>
            <person name="Pitluck S."/>
            <person name="Larimer F.W."/>
            <person name="Land M.L."/>
            <person name="Hauser L."/>
            <person name="Sangwan P."/>
            <person name="de Vos W.M."/>
            <person name="Janssen P.H."/>
            <person name="Smidt H."/>
        </authorList>
    </citation>
    <scope>NUCLEOTIDE SEQUENCE [LARGE SCALE GENOMIC DNA]</scope>
    <source>
        <strain evidence="3 4">Ellin428</strain>
    </source>
</reference>
<gene>
    <name evidence="3" type="ORF">CfE428DRAFT_1046</name>
</gene>
<name>B4CWK8_9BACT</name>
<accession>B4CWK8</accession>
<evidence type="ECO:0000313" key="4">
    <source>
        <dbReference type="Proteomes" id="UP000005824"/>
    </source>
</evidence>
<feature type="chain" id="PRO_5002800173" description="Peptidase C51 domain-containing protein" evidence="2">
    <location>
        <begin position="36"/>
        <end position="235"/>
    </location>
</feature>
<dbReference type="Proteomes" id="UP000005824">
    <property type="component" value="Unassembled WGS sequence"/>
</dbReference>
<feature type="signal peptide" evidence="2">
    <location>
        <begin position="1"/>
        <end position="35"/>
    </location>
</feature>
<evidence type="ECO:0008006" key="5">
    <source>
        <dbReference type="Google" id="ProtNLM"/>
    </source>
</evidence>
<sequence length="235" mass="25355" precursor="true">MTITNPRTTNNHRSTALLTLVASCLMLLVGSTRSAAENPWMSSSLGWGSSSSFGVSSRGWSSWENTHGGTFGGHSSSSFEAPHDHHESFERAPLEATRDTDIDPALVRAGSIAEQRARPHSTMLCWRYVKEALVASGSVSSYPQSAYAKQAGEELVHSFGFVRLPVRSPERAPVGSVLVYGGPGAGHVEIRTARGFVSDFRSSRPVNMPFIGAYTRMEKHHGQTAQIALADNSHS</sequence>
<dbReference type="AlphaFoldDB" id="B4CWK8"/>
<comment type="caution">
    <text evidence="3">The sequence shown here is derived from an EMBL/GenBank/DDBJ whole genome shotgun (WGS) entry which is preliminary data.</text>
</comment>
<feature type="region of interest" description="Disordered" evidence="1">
    <location>
        <begin position="71"/>
        <end position="97"/>
    </location>
</feature>
<dbReference type="eggNOG" id="ENOG5033DC3">
    <property type="taxonomic scope" value="Bacteria"/>
</dbReference>
<dbReference type="RefSeq" id="WP_006978372.1">
    <property type="nucleotide sequence ID" value="NZ_ABVL01000002.1"/>
</dbReference>
<protein>
    <recommendedName>
        <fullName evidence="5">Peptidase C51 domain-containing protein</fullName>
    </recommendedName>
</protein>
<proteinExistence type="predicted"/>
<evidence type="ECO:0000313" key="3">
    <source>
        <dbReference type="EMBL" id="EDY21800.1"/>
    </source>
</evidence>
<evidence type="ECO:0000256" key="1">
    <source>
        <dbReference type="SAM" id="MobiDB-lite"/>
    </source>
</evidence>
<keyword evidence="4" id="KW-1185">Reference proteome</keyword>
<feature type="compositionally biased region" description="Basic and acidic residues" evidence="1">
    <location>
        <begin position="81"/>
        <end position="97"/>
    </location>
</feature>
<dbReference type="Gene3D" id="3.90.1720.10">
    <property type="entry name" value="endopeptidase domain like (from Nostoc punctiforme)"/>
    <property type="match status" value="1"/>
</dbReference>
<evidence type="ECO:0000256" key="2">
    <source>
        <dbReference type="SAM" id="SignalP"/>
    </source>
</evidence>
<organism evidence="3 4">
    <name type="scientific">Chthoniobacter flavus Ellin428</name>
    <dbReference type="NCBI Taxonomy" id="497964"/>
    <lineage>
        <taxon>Bacteria</taxon>
        <taxon>Pseudomonadati</taxon>
        <taxon>Verrucomicrobiota</taxon>
        <taxon>Spartobacteria</taxon>
        <taxon>Chthoniobacterales</taxon>
        <taxon>Chthoniobacteraceae</taxon>
        <taxon>Chthoniobacter</taxon>
    </lineage>
</organism>
<dbReference type="InParanoid" id="B4CWK8"/>
<dbReference type="PROSITE" id="PS51257">
    <property type="entry name" value="PROKAR_LIPOPROTEIN"/>
    <property type="match status" value="1"/>
</dbReference>
<dbReference type="EMBL" id="ABVL01000002">
    <property type="protein sequence ID" value="EDY21800.1"/>
    <property type="molecule type" value="Genomic_DNA"/>
</dbReference>
<keyword evidence="2" id="KW-0732">Signal</keyword>